<comment type="caution">
    <text evidence="3">The sequence shown here is derived from an EMBL/GenBank/DDBJ whole genome shotgun (WGS) entry which is preliminary data.</text>
</comment>
<evidence type="ECO:0000313" key="3">
    <source>
        <dbReference type="EMBL" id="KAH6819950.1"/>
    </source>
</evidence>
<feature type="chain" id="PRO_5042068161" description="Transmembrane protein" evidence="2">
    <location>
        <begin position="22"/>
        <end position="113"/>
    </location>
</feature>
<accession>A0AAD4IQZ4</accession>
<dbReference type="AlphaFoldDB" id="A0AAD4IQZ4"/>
<evidence type="ECO:0000256" key="2">
    <source>
        <dbReference type="SAM" id="SignalP"/>
    </source>
</evidence>
<keyword evidence="1" id="KW-1133">Transmembrane helix</keyword>
<keyword evidence="1" id="KW-0472">Membrane</keyword>
<keyword evidence="1" id="KW-0812">Transmembrane</keyword>
<evidence type="ECO:0008006" key="5">
    <source>
        <dbReference type="Google" id="ProtNLM"/>
    </source>
</evidence>
<protein>
    <recommendedName>
        <fullName evidence="5">Transmembrane protein</fullName>
    </recommendedName>
</protein>
<gene>
    <name evidence="3" type="ORF">C2S53_014594</name>
</gene>
<name>A0AAD4IQZ4_PERFH</name>
<dbReference type="EMBL" id="SDAM02005225">
    <property type="protein sequence ID" value="KAH6819950.1"/>
    <property type="molecule type" value="Genomic_DNA"/>
</dbReference>
<dbReference type="Proteomes" id="UP001190926">
    <property type="component" value="Unassembled WGS sequence"/>
</dbReference>
<evidence type="ECO:0000256" key="1">
    <source>
        <dbReference type="SAM" id="Phobius"/>
    </source>
</evidence>
<organism evidence="3 4">
    <name type="scientific">Perilla frutescens var. hirtella</name>
    <name type="common">Perilla citriodora</name>
    <name type="synonym">Perilla setoyensis</name>
    <dbReference type="NCBI Taxonomy" id="608512"/>
    <lineage>
        <taxon>Eukaryota</taxon>
        <taxon>Viridiplantae</taxon>
        <taxon>Streptophyta</taxon>
        <taxon>Embryophyta</taxon>
        <taxon>Tracheophyta</taxon>
        <taxon>Spermatophyta</taxon>
        <taxon>Magnoliopsida</taxon>
        <taxon>eudicotyledons</taxon>
        <taxon>Gunneridae</taxon>
        <taxon>Pentapetalae</taxon>
        <taxon>asterids</taxon>
        <taxon>lamiids</taxon>
        <taxon>Lamiales</taxon>
        <taxon>Lamiaceae</taxon>
        <taxon>Nepetoideae</taxon>
        <taxon>Elsholtzieae</taxon>
        <taxon>Perilla</taxon>
    </lineage>
</organism>
<reference evidence="3 4" key="1">
    <citation type="journal article" date="2021" name="Nat. Commun.">
        <title>Incipient diploidization of the medicinal plant Perilla within 10,000 years.</title>
        <authorList>
            <person name="Zhang Y."/>
            <person name="Shen Q."/>
            <person name="Leng L."/>
            <person name="Zhang D."/>
            <person name="Chen S."/>
            <person name="Shi Y."/>
            <person name="Ning Z."/>
            <person name="Chen S."/>
        </authorList>
    </citation>
    <scope>NUCLEOTIDE SEQUENCE [LARGE SCALE GENOMIC DNA]</scope>
    <source>
        <strain evidence="4">cv. PC099</strain>
    </source>
</reference>
<keyword evidence="2" id="KW-0732">Signal</keyword>
<keyword evidence="4" id="KW-1185">Reference proteome</keyword>
<sequence>MSCFAWILILLCTSNFLPTFAHQDSEMLRSKDFLISSNLENHDSDHARKLTAAAEISLTGRGQKGKGAYGGANVVHRRPGDKSAAAALHTPCFFNLSAINLALSSFIFWFSFW</sequence>
<feature type="signal peptide" evidence="2">
    <location>
        <begin position="1"/>
        <end position="21"/>
    </location>
</feature>
<feature type="transmembrane region" description="Helical" evidence="1">
    <location>
        <begin position="93"/>
        <end position="112"/>
    </location>
</feature>
<evidence type="ECO:0000313" key="4">
    <source>
        <dbReference type="Proteomes" id="UP001190926"/>
    </source>
</evidence>
<proteinExistence type="predicted"/>